<sequence>MNVSKQTKSYNLKAIDWLVSNNKINETLDVAYTYIKIKHLISKILPDYLKKSFYIIKTEQNSITIAVDNAIYATRMRQLSYSIVNELKITYSKNIKNIKIKIINEYLTLKTKTIIKKKNNISIKGINSFEQLQENSKPGPLKDAIKRLIAHHKL</sequence>
<dbReference type="Proteomes" id="UP000011541">
    <property type="component" value="Chromosome"/>
</dbReference>
<name>M1M9A7_9PROT</name>
<dbReference type="HOGENOM" id="CLU_114851_1_0_4"/>
<proteinExistence type="predicted"/>
<dbReference type="PATRIC" id="fig|1208920.3.peg.544"/>
<dbReference type="EMBL" id="CP003805">
    <property type="protein sequence ID" value="AGF48550.1"/>
    <property type="molecule type" value="Genomic_DNA"/>
</dbReference>
<dbReference type="KEGG" id="kon:CONE_0833"/>
<protein>
    <recommendedName>
        <fullName evidence="3">DUF721 domain-containing protein</fullName>
    </recommendedName>
</protein>
<dbReference type="RefSeq" id="WP_015397235.1">
    <property type="nucleotide sequence ID" value="NC_020299.1"/>
</dbReference>
<accession>M1M9A7</accession>
<dbReference type="OrthoDB" id="8521216at2"/>
<gene>
    <name evidence="1" type="ORF">CONE_0833</name>
</gene>
<evidence type="ECO:0008006" key="3">
    <source>
        <dbReference type="Google" id="ProtNLM"/>
    </source>
</evidence>
<reference evidence="1 2" key="1">
    <citation type="journal article" date="2013" name="Genome Biol. Evol.">
        <title>Genome evolution and phylogenomic analysis of candidatus kinetoplastibacterium, the betaproteobacterial endosymbionts of strigomonas and angomonas.</title>
        <authorList>
            <person name="Alves J.M."/>
            <person name="Serrano M.G."/>
            <person name="Maia da Silva F."/>
            <person name="Voegtly L.J."/>
            <person name="Matveyev A.V."/>
            <person name="Teixeira M.M."/>
            <person name="Camargo E.P."/>
            <person name="Buck G.A."/>
        </authorList>
    </citation>
    <scope>NUCLEOTIDE SEQUENCE [LARGE SCALE GENOMIC DNA]</scope>
    <source>
        <strain evidence="1 2">TCC290E</strain>
    </source>
</reference>
<evidence type="ECO:0000313" key="1">
    <source>
        <dbReference type="EMBL" id="AGF48550.1"/>
    </source>
</evidence>
<evidence type="ECO:0000313" key="2">
    <source>
        <dbReference type="Proteomes" id="UP000011541"/>
    </source>
</evidence>
<dbReference type="AlphaFoldDB" id="M1M9A7"/>
<organism evidence="1 2">
    <name type="scientific">Candidatus Kinetoplastidibacterium stringomonadis TCC290E</name>
    <dbReference type="NCBI Taxonomy" id="1208920"/>
    <lineage>
        <taxon>Bacteria</taxon>
        <taxon>Pseudomonadati</taxon>
        <taxon>Pseudomonadota</taxon>
        <taxon>Betaproteobacteria</taxon>
        <taxon>Candidatus Kinetoplastidibacterium</taxon>
    </lineage>
</organism>
<keyword evidence="2" id="KW-1185">Reference proteome</keyword>